<evidence type="ECO:0000313" key="2">
    <source>
        <dbReference type="Proteomes" id="UP000017023"/>
    </source>
</evidence>
<gene>
    <name evidence="1" type="ORF">HMPREF9145_2678</name>
</gene>
<sequence>MKNNKTKETESFFYDSVSFCFGADSLSLLLINSGCII</sequence>
<dbReference type="Proteomes" id="UP000017023">
    <property type="component" value="Unassembled WGS sequence"/>
</dbReference>
<evidence type="ECO:0000313" key="1">
    <source>
        <dbReference type="EMBL" id="ERK00526.1"/>
    </source>
</evidence>
<protein>
    <submittedName>
        <fullName evidence="1">Uncharacterized protein</fullName>
    </submittedName>
</protein>
<dbReference type="EMBL" id="AWGW01000020">
    <property type="protein sequence ID" value="ERK00526.1"/>
    <property type="molecule type" value="Genomic_DNA"/>
</dbReference>
<reference evidence="1 2" key="1">
    <citation type="submission" date="2013-08" db="EMBL/GenBank/DDBJ databases">
        <authorList>
            <person name="Durkin A.S."/>
            <person name="Haft D.R."/>
            <person name="McCorrison J."/>
            <person name="Torralba M."/>
            <person name="Gillis M."/>
            <person name="Haft D.H."/>
            <person name="Methe B."/>
            <person name="Sutton G."/>
            <person name="Nelson K.E."/>
        </authorList>
    </citation>
    <scope>NUCLEOTIDE SEQUENCE [LARGE SCALE GENOMIC DNA]</scope>
    <source>
        <strain evidence="1 2">F0493</strain>
    </source>
</reference>
<name>U2L875_9BACT</name>
<proteinExistence type="predicted"/>
<dbReference type="AlphaFoldDB" id="U2L875"/>
<accession>U2L875</accession>
<dbReference type="PATRIC" id="fig|1395125.3.peg.1433"/>
<organism evidence="1 2">
    <name type="scientific">Segatella salivae F0493</name>
    <dbReference type="NCBI Taxonomy" id="1395125"/>
    <lineage>
        <taxon>Bacteria</taxon>
        <taxon>Pseudomonadati</taxon>
        <taxon>Bacteroidota</taxon>
        <taxon>Bacteroidia</taxon>
        <taxon>Bacteroidales</taxon>
        <taxon>Prevotellaceae</taxon>
        <taxon>Segatella</taxon>
    </lineage>
</organism>
<comment type="caution">
    <text evidence="1">The sequence shown here is derived from an EMBL/GenBank/DDBJ whole genome shotgun (WGS) entry which is preliminary data.</text>
</comment>